<evidence type="ECO:0000313" key="7">
    <source>
        <dbReference type="EnsemblPlants" id="KQJ85894"/>
    </source>
</evidence>
<keyword evidence="2" id="KW-0677">Repeat</keyword>
<keyword evidence="1 4" id="KW-0732">Signal</keyword>
<dbReference type="PANTHER" id="PTHR32099">
    <property type="entry name" value="CYSTEINE-RICH REPEAT SECRETORY PROTEIN"/>
    <property type="match status" value="1"/>
</dbReference>
<dbReference type="OrthoDB" id="696781at2759"/>
<accession>A0A0Q3EDZ6</accession>
<feature type="domain" description="Gnk2-homologous" evidence="5">
    <location>
        <begin position="138"/>
        <end position="245"/>
    </location>
</feature>
<feature type="signal peptide" evidence="4">
    <location>
        <begin position="1"/>
        <end position="18"/>
    </location>
</feature>
<dbReference type="FunCoup" id="A0A0Q3EDZ6">
    <property type="interactions" value="1"/>
</dbReference>
<evidence type="ECO:0000313" key="8">
    <source>
        <dbReference type="Proteomes" id="UP000008810"/>
    </source>
</evidence>
<dbReference type="Gene3D" id="3.30.430.20">
    <property type="entry name" value="Gnk2 domain, C-X8-C-X2-C motif"/>
    <property type="match status" value="2"/>
</dbReference>
<dbReference type="PANTHER" id="PTHR32099:SF102">
    <property type="entry name" value="OS12G0608700 PROTEIN"/>
    <property type="match status" value="1"/>
</dbReference>
<dbReference type="InParanoid" id="A0A0Q3EDZ6"/>
<reference evidence="6 7" key="1">
    <citation type="journal article" date="2010" name="Nature">
        <title>Genome sequencing and analysis of the model grass Brachypodium distachyon.</title>
        <authorList>
            <consortium name="International Brachypodium Initiative"/>
        </authorList>
    </citation>
    <scope>NUCLEOTIDE SEQUENCE [LARGE SCALE GENOMIC DNA]</scope>
    <source>
        <strain evidence="6 7">Bd21</strain>
    </source>
</reference>
<dbReference type="CDD" id="cd23509">
    <property type="entry name" value="Gnk2-like"/>
    <property type="match status" value="2"/>
</dbReference>
<protein>
    <recommendedName>
        <fullName evidence="5">Gnk2-homologous domain-containing protein</fullName>
    </recommendedName>
</protein>
<evidence type="ECO:0000256" key="3">
    <source>
        <dbReference type="SAM" id="MobiDB-lite"/>
    </source>
</evidence>
<proteinExistence type="predicted"/>
<dbReference type="Gramene" id="KQJ85894">
    <property type="protein sequence ID" value="KQJ85894"/>
    <property type="gene ID" value="BRADI_4g02308v3"/>
</dbReference>
<reference evidence="6" key="2">
    <citation type="submission" date="2017-06" db="EMBL/GenBank/DDBJ databases">
        <title>WGS assembly of Brachypodium distachyon.</title>
        <authorList>
            <consortium name="The International Brachypodium Initiative"/>
            <person name="Lucas S."/>
            <person name="Harmon-Smith M."/>
            <person name="Lail K."/>
            <person name="Tice H."/>
            <person name="Grimwood J."/>
            <person name="Bruce D."/>
            <person name="Barry K."/>
            <person name="Shu S."/>
            <person name="Lindquist E."/>
            <person name="Wang M."/>
            <person name="Pitluck S."/>
            <person name="Vogel J.P."/>
            <person name="Garvin D.F."/>
            <person name="Mockler T.C."/>
            <person name="Schmutz J."/>
            <person name="Rokhsar D."/>
            <person name="Bevan M.W."/>
        </authorList>
    </citation>
    <scope>NUCLEOTIDE SEQUENCE</scope>
    <source>
        <strain evidence="6">Bd21</strain>
    </source>
</reference>
<reference evidence="7" key="3">
    <citation type="submission" date="2018-08" db="UniProtKB">
        <authorList>
            <consortium name="EnsemblPlants"/>
        </authorList>
    </citation>
    <scope>IDENTIFICATION</scope>
    <source>
        <strain evidence="7">cv. Bd21</strain>
    </source>
</reference>
<dbReference type="EMBL" id="CM000883">
    <property type="protein sequence ID" value="KQJ85894.1"/>
    <property type="molecule type" value="Genomic_DNA"/>
</dbReference>
<keyword evidence="8" id="KW-1185">Reference proteome</keyword>
<evidence type="ECO:0000256" key="1">
    <source>
        <dbReference type="ARBA" id="ARBA00022729"/>
    </source>
</evidence>
<dbReference type="FunFam" id="3.30.430.20:FF:000016">
    <property type="entry name" value="Cysteine-rich receptor-like protein kinase 10"/>
    <property type="match status" value="1"/>
</dbReference>
<organism evidence="6">
    <name type="scientific">Brachypodium distachyon</name>
    <name type="common">Purple false brome</name>
    <name type="synonym">Trachynia distachya</name>
    <dbReference type="NCBI Taxonomy" id="15368"/>
    <lineage>
        <taxon>Eukaryota</taxon>
        <taxon>Viridiplantae</taxon>
        <taxon>Streptophyta</taxon>
        <taxon>Embryophyta</taxon>
        <taxon>Tracheophyta</taxon>
        <taxon>Spermatophyta</taxon>
        <taxon>Magnoliopsida</taxon>
        <taxon>Liliopsida</taxon>
        <taxon>Poales</taxon>
        <taxon>Poaceae</taxon>
        <taxon>BOP clade</taxon>
        <taxon>Pooideae</taxon>
        <taxon>Stipodae</taxon>
        <taxon>Brachypodieae</taxon>
        <taxon>Brachypodium</taxon>
    </lineage>
</organism>
<dbReference type="Pfam" id="PF01657">
    <property type="entry name" value="Stress-antifung"/>
    <property type="match status" value="2"/>
</dbReference>
<evidence type="ECO:0000313" key="6">
    <source>
        <dbReference type="EMBL" id="KQJ85894.1"/>
    </source>
</evidence>
<evidence type="ECO:0000256" key="2">
    <source>
        <dbReference type="ARBA" id="ARBA00022737"/>
    </source>
</evidence>
<feature type="domain" description="Gnk2-homologous" evidence="5">
    <location>
        <begin position="22"/>
        <end position="128"/>
    </location>
</feature>
<gene>
    <name evidence="6" type="ORF">BRADI_4g02308v3</name>
</gene>
<dbReference type="STRING" id="15368.A0A0Q3EDZ6"/>
<dbReference type="EnsemblPlants" id="KQJ85894">
    <property type="protein sequence ID" value="KQJ85894"/>
    <property type="gene ID" value="BRADI_4g02308v3"/>
</dbReference>
<dbReference type="Proteomes" id="UP000008810">
    <property type="component" value="Chromosome 4"/>
</dbReference>
<name>A0A0Q3EDZ6_BRADI</name>
<dbReference type="InterPro" id="IPR038408">
    <property type="entry name" value="GNK2_sf"/>
</dbReference>
<sequence>MLLLALVVGSSFIGTAYGNNTTPLVTYCSPERNFTVGSKYQQNLDKLVHALGEGALGNGGFLNGSVGGPGPDDEAAFGVIMCYVDRTSAQCKDCLGRAQSFVSTGCPFNAAASIMYKFCVLQYAADEPSISFPVAGDGMFRTYRSNSSHFVDDVAAMNGTRWELMNRLVPEAAGSPLRFANGSQAYNNNTQVVYGLVQCRRDLAPSACTRCLNGLLGNMTAKLPNNTGGTMTRFSCIIRYNLNFFEVSIPAPDPPPSVYEPAAEHPLRMLRAPLGQPLPKVIDGPGIRQGQRGVRCPVLNVGPDISGEAAFSTDVDDRFRVDPAKLANRIVRPLAECQVIRGQDLAVKHRPSEEFALELRLRFPELVGGEGRRERTQLCDESSFRTMSCFLVAMARSLGQRWAGEEPSGSQASCQNCAVPSSPKVIFVAALKSARSDSSQGIGRPTQGLALSVQLNQSQRSRRALPKRHRSGIPRPPRGFGRQTVLQFTSEMEEST</sequence>
<feature type="compositionally biased region" description="Basic residues" evidence="3">
    <location>
        <begin position="460"/>
        <end position="472"/>
    </location>
</feature>
<dbReference type="AlphaFoldDB" id="A0A0Q3EDZ6"/>
<feature type="region of interest" description="Disordered" evidence="3">
    <location>
        <begin position="454"/>
        <end position="483"/>
    </location>
</feature>
<evidence type="ECO:0000256" key="4">
    <source>
        <dbReference type="SAM" id="SignalP"/>
    </source>
</evidence>
<evidence type="ECO:0000259" key="5">
    <source>
        <dbReference type="PROSITE" id="PS51473"/>
    </source>
</evidence>
<dbReference type="InterPro" id="IPR002902">
    <property type="entry name" value="GNK2"/>
</dbReference>
<dbReference type="PROSITE" id="PS51473">
    <property type="entry name" value="GNK2"/>
    <property type="match status" value="2"/>
</dbReference>
<feature type="chain" id="PRO_5033724640" description="Gnk2-homologous domain-containing protein" evidence="4">
    <location>
        <begin position="19"/>
        <end position="496"/>
    </location>
</feature>